<evidence type="ECO:0000256" key="2">
    <source>
        <dbReference type="ARBA" id="ARBA00022692"/>
    </source>
</evidence>
<evidence type="ECO:0000256" key="3">
    <source>
        <dbReference type="ARBA" id="ARBA00022989"/>
    </source>
</evidence>
<dbReference type="GO" id="GO:0016020">
    <property type="term" value="C:membrane"/>
    <property type="evidence" value="ECO:0007669"/>
    <property type="project" value="UniProtKB-SubCell"/>
</dbReference>
<comment type="caution">
    <text evidence="6">The sequence shown here is derived from an EMBL/GenBank/DDBJ whole genome shotgun (WGS) entry which is preliminary data.</text>
</comment>
<dbReference type="RefSeq" id="XP_056756546.1">
    <property type="nucleotide sequence ID" value="XM_056891551.1"/>
</dbReference>
<feature type="transmembrane region" description="Helical" evidence="5">
    <location>
        <begin position="46"/>
        <end position="67"/>
    </location>
</feature>
<dbReference type="PANTHER" id="PTHR48022">
    <property type="entry name" value="PLASTIDIC GLUCOSE TRANSPORTER 4"/>
    <property type="match status" value="1"/>
</dbReference>
<dbReference type="GeneID" id="81581793"/>
<feature type="transmembrane region" description="Helical" evidence="5">
    <location>
        <begin position="145"/>
        <end position="166"/>
    </location>
</feature>
<organism evidence="6 7">
    <name type="scientific">Penicillium hordei</name>
    <dbReference type="NCBI Taxonomy" id="40994"/>
    <lineage>
        <taxon>Eukaryota</taxon>
        <taxon>Fungi</taxon>
        <taxon>Dikarya</taxon>
        <taxon>Ascomycota</taxon>
        <taxon>Pezizomycotina</taxon>
        <taxon>Eurotiomycetes</taxon>
        <taxon>Eurotiomycetidae</taxon>
        <taxon>Eurotiales</taxon>
        <taxon>Aspergillaceae</taxon>
        <taxon>Penicillium</taxon>
    </lineage>
</organism>
<dbReference type="Gene3D" id="1.20.1250.20">
    <property type="entry name" value="MFS general substrate transporter like domains"/>
    <property type="match status" value="1"/>
</dbReference>
<evidence type="ECO:0008006" key="8">
    <source>
        <dbReference type="Google" id="ProtNLM"/>
    </source>
</evidence>
<dbReference type="InterPro" id="IPR005828">
    <property type="entry name" value="MFS_sugar_transport-like"/>
</dbReference>
<name>A0AAD6EDX7_9EURO</name>
<keyword evidence="2 5" id="KW-0812">Transmembrane</keyword>
<feature type="transmembrane region" description="Helical" evidence="5">
    <location>
        <begin position="74"/>
        <end position="93"/>
    </location>
</feature>
<keyword evidence="7" id="KW-1185">Reference proteome</keyword>
<keyword evidence="4 5" id="KW-0472">Membrane</keyword>
<evidence type="ECO:0000256" key="4">
    <source>
        <dbReference type="ARBA" id="ARBA00023136"/>
    </source>
</evidence>
<evidence type="ECO:0000256" key="5">
    <source>
        <dbReference type="SAM" id="Phobius"/>
    </source>
</evidence>
<comment type="subcellular location">
    <subcellularLocation>
        <location evidence="1">Membrane</location>
        <topology evidence="1">Multi-pass membrane protein</topology>
    </subcellularLocation>
</comment>
<dbReference type="SUPFAM" id="SSF103473">
    <property type="entry name" value="MFS general substrate transporter"/>
    <property type="match status" value="1"/>
</dbReference>
<evidence type="ECO:0000313" key="7">
    <source>
        <dbReference type="Proteomes" id="UP001213799"/>
    </source>
</evidence>
<dbReference type="InterPro" id="IPR050360">
    <property type="entry name" value="MFS_Sugar_Transporters"/>
</dbReference>
<keyword evidence="3 5" id="KW-1133">Transmembrane helix</keyword>
<feature type="transmembrane region" description="Helical" evidence="5">
    <location>
        <begin position="105"/>
        <end position="133"/>
    </location>
</feature>
<protein>
    <recommendedName>
        <fullName evidence="8">Major facilitator superfamily (MFS) profile domain-containing protein</fullName>
    </recommendedName>
</protein>
<dbReference type="InterPro" id="IPR036259">
    <property type="entry name" value="MFS_trans_sf"/>
</dbReference>
<reference evidence="6" key="2">
    <citation type="submission" date="2023-01" db="EMBL/GenBank/DDBJ databases">
        <authorList>
            <person name="Petersen C."/>
        </authorList>
    </citation>
    <scope>NUCLEOTIDE SEQUENCE</scope>
    <source>
        <strain evidence="6">IBT 12815</strain>
    </source>
</reference>
<dbReference type="EMBL" id="JAQJAE010000001">
    <property type="protein sequence ID" value="KAJ5615379.1"/>
    <property type="molecule type" value="Genomic_DNA"/>
</dbReference>
<accession>A0AAD6EDX7</accession>
<dbReference type="Proteomes" id="UP001213799">
    <property type="component" value="Unassembled WGS sequence"/>
</dbReference>
<evidence type="ECO:0000313" key="6">
    <source>
        <dbReference type="EMBL" id="KAJ5615379.1"/>
    </source>
</evidence>
<gene>
    <name evidence="6" type="ORF">N7537_000493</name>
</gene>
<dbReference type="Pfam" id="PF00083">
    <property type="entry name" value="Sugar_tr"/>
    <property type="match status" value="1"/>
</dbReference>
<dbReference type="GO" id="GO:0005351">
    <property type="term" value="F:carbohydrate:proton symporter activity"/>
    <property type="evidence" value="ECO:0007669"/>
    <property type="project" value="TreeGrafter"/>
</dbReference>
<sequence>MVKTEGNRHRLMTLAWFSQWGGNGVVSFYFTAVLKTVGITESSEQLIISASLQIWNLLCGVTAASFVSRLGKRPLFHALAIIMLLGYILITGLSGSFAQTRDKSVGIAVVPFLLIYFAGHGIALTPLLVAYLCEIWQFTLRSKGLSLTWIASCLFASFNSLVNPIALDAIS</sequence>
<reference evidence="6" key="1">
    <citation type="journal article" date="2023" name="IMA Fungus">
        <title>Comparative genomic study of the Penicillium genus elucidates a diverse pangenome and 15 lateral gene transfer events.</title>
        <authorList>
            <person name="Petersen C."/>
            <person name="Sorensen T."/>
            <person name="Nielsen M.R."/>
            <person name="Sondergaard T.E."/>
            <person name="Sorensen J.L."/>
            <person name="Fitzpatrick D.A."/>
            <person name="Frisvad J.C."/>
            <person name="Nielsen K.L."/>
        </authorList>
    </citation>
    <scope>NUCLEOTIDE SEQUENCE</scope>
    <source>
        <strain evidence="6">IBT 12815</strain>
    </source>
</reference>
<feature type="transmembrane region" description="Helical" evidence="5">
    <location>
        <begin position="12"/>
        <end position="34"/>
    </location>
</feature>
<evidence type="ECO:0000256" key="1">
    <source>
        <dbReference type="ARBA" id="ARBA00004141"/>
    </source>
</evidence>
<dbReference type="PANTHER" id="PTHR48022:SF3">
    <property type="entry name" value="HEXOSE TRANSPORTER PROTEIN (AFU_ORTHOLOGUE AFUA_8G04480)-RELATED"/>
    <property type="match status" value="1"/>
</dbReference>
<proteinExistence type="predicted"/>
<dbReference type="AlphaFoldDB" id="A0AAD6EDX7"/>